<dbReference type="EMBL" id="CADIKM010000001">
    <property type="protein sequence ID" value="CAB3776020.1"/>
    <property type="molecule type" value="Genomic_DNA"/>
</dbReference>
<gene>
    <name evidence="2" type="ORF">LMG28138_00064</name>
</gene>
<evidence type="ECO:0000313" key="2">
    <source>
        <dbReference type="EMBL" id="CAB3776020.1"/>
    </source>
</evidence>
<dbReference type="RefSeq" id="WP_425511369.1">
    <property type="nucleotide sequence ID" value="NZ_CADIKM010000001.1"/>
</dbReference>
<sequence length="227" mass="24378">MGNVWPQIGLWLAVVASGLYHGVNPAMGWPLAVSSGLMERRARALLSALLYLAAGHVLAMFVVMVPFALLAMLLAWQREIQIGASVLVIGFGVFLLTWRRHPRVLARIPPSRLALWSFAVAIAHGAGVMLIPIYLGLCQSRDMDQGHQAAQALINANLGMALLVSGVHATAMIVVGGLLAWLVYRYLGLKFVSRSWFNLDAIWASSLVLVGTLSLAFNAVAPGGMGR</sequence>
<keyword evidence="1" id="KW-1133">Transmembrane helix</keyword>
<feature type="transmembrane region" description="Helical" evidence="1">
    <location>
        <begin position="158"/>
        <end position="182"/>
    </location>
</feature>
<dbReference type="AlphaFoldDB" id="A0A6S7AS49"/>
<keyword evidence="1" id="KW-0472">Membrane</keyword>
<evidence type="ECO:0000313" key="3">
    <source>
        <dbReference type="Proteomes" id="UP000494115"/>
    </source>
</evidence>
<name>A0A6S7AS49_9BURK</name>
<feature type="transmembrane region" description="Helical" evidence="1">
    <location>
        <begin position="44"/>
        <end position="75"/>
    </location>
</feature>
<protein>
    <submittedName>
        <fullName evidence="2">Uncharacterized protein</fullName>
    </submittedName>
</protein>
<feature type="transmembrane region" description="Helical" evidence="1">
    <location>
        <begin position="82"/>
        <end position="101"/>
    </location>
</feature>
<reference evidence="2 3" key="1">
    <citation type="submission" date="2020-04" db="EMBL/GenBank/DDBJ databases">
        <authorList>
            <person name="De Canck E."/>
        </authorList>
    </citation>
    <scope>NUCLEOTIDE SEQUENCE [LARGE SCALE GENOMIC DNA]</scope>
    <source>
        <strain evidence="2 3">LMG 28138</strain>
    </source>
</reference>
<accession>A0A6S7AS49</accession>
<keyword evidence="3" id="KW-1185">Reference proteome</keyword>
<keyword evidence="1" id="KW-0812">Transmembrane</keyword>
<dbReference type="Proteomes" id="UP000494115">
    <property type="component" value="Unassembled WGS sequence"/>
</dbReference>
<organism evidence="2 3">
    <name type="scientific">Pararobbsia alpina</name>
    <dbReference type="NCBI Taxonomy" id="621374"/>
    <lineage>
        <taxon>Bacteria</taxon>
        <taxon>Pseudomonadati</taxon>
        <taxon>Pseudomonadota</taxon>
        <taxon>Betaproteobacteria</taxon>
        <taxon>Burkholderiales</taxon>
        <taxon>Burkholderiaceae</taxon>
        <taxon>Pararobbsia</taxon>
    </lineage>
</organism>
<feature type="transmembrane region" description="Helical" evidence="1">
    <location>
        <begin position="202"/>
        <end position="221"/>
    </location>
</feature>
<feature type="transmembrane region" description="Helical" evidence="1">
    <location>
        <begin position="113"/>
        <end position="137"/>
    </location>
</feature>
<evidence type="ECO:0000256" key="1">
    <source>
        <dbReference type="SAM" id="Phobius"/>
    </source>
</evidence>
<proteinExistence type="predicted"/>